<dbReference type="InterPro" id="IPR051050">
    <property type="entry name" value="Lipid_II_flippase_MurJ/MviN"/>
</dbReference>
<dbReference type="AlphaFoldDB" id="U3PGD1"/>
<keyword evidence="6 8" id="KW-1133">Transmembrane helix</keyword>
<evidence type="ECO:0000256" key="8">
    <source>
        <dbReference type="SAM" id="Phobius"/>
    </source>
</evidence>
<gene>
    <name evidence="9" type="ORF">O159_28720</name>
</gene>
<keyword evidence="5" id="KW-0573">Peptidoglycan synthesis</keyword>
<dbReference type="PANTHER" id="PTHR47019:SF1">
    <property type="entry name" value="LIPID II FLIPPASE MURJ"/>
    <property type="match status" value="1"/>
</dbReference>
<keyword evidence="4" id="KW-0133">Cell shape</keyword>
<evidence type="ECO:0000256" key="3">
    <source>
        <dbReference type="ARBA" id="ARBA00022692"/>
    </source>
</evidence>
<feature type="transmembrane region" description="Helical" evidence="8">
    <location>
        <begin position="330"/>
        <end position="350"/>
    </location>
</feature>
<dbReference type="InterPro" id="IPR004268">
    <property type="entry name" value="MurJ"/>
</dbReference>
<feature type="transmembrane region" description="Helical" evidence="8">
    <location>
        <begin position="165"/>
        <end position="187"/>
    </location>
</feature>
<accession>U3PGD1</accession>
<feature type="transmembrane region" description="Helical" evidence="8">
    <location>
        <begin position="395"/>
        <end position="418"/>
    </location>
</feature>
<evidence type="ECO:0000256" key="5">
    <source>
        <dbReference type="ARBA" id="ARBA00022984"/>
    </source>
</evidence>
<organism evidence="9 10">
    <name type="scientific">Leifsonia xyli subsp. cynodontis DSM 46306</name>
    <dbReference type="NCBI Taxonomy" id="1389489"/>
    <lineage>
        <taxon>Bacteria</taxon>
        <taxon>Bacillati</taxon>
        <taxon>Actinomycetota</taxon>
        <taxon>Actinomycetes</taxon>
        <taxon>Micrococcales</taxon>
        <taxon>Microbacteriaceae</taxon>
        <taxon>Leifsonia</taxon>
    </lineage>
</organism>
<feature type="transmembrane region" description="Helical" evidence="8">
    <location>
        <begin position="101"/>
        <end position="123"/>
    </location>
</feature>
<dbReference type="GO" id="GO:0034204">
    <property type="term" value="P:lipid translocation"/>
    <property type="evidence" value="ECO:0007669"/>
    <property type="project" value="TreeGrafter"/>
</dbReference>
<keyword evidence="2" id="KW-1003">Cell membrane</keyword>
<evidence type="ECO:0000256" key="7">
    <source>
        <dbReference type="ARBA" id="ARBA00023136"/>
    </source>
</evidence>
<dbReference type="KEGG" id="lxy:O159_28720"/>
<dbReference type="eggNOG" id="COG0728">
    <property type="taxonomic scope" value="Bacteria"/>
</dbReference>
<keyword evidence="7 8" id="KW-0472">Membrane</keyword>
<dbReference type="EMBL" id="CP006734">
    <property type="protein sequence ID" value="AGW42743.1"/>
    <property type="molecule type" value="Genomic_DNA"/>
</dbReference>
<protein>
    <recommendedName>
        <fullName evidence="11">Murein biosynthesis integral membrane protein MurJ</fullName>
    </recommendedName>
</protein>
<dbReference type="PATRIC" id="fig|1389489.3.peg.2756"/>
<dbReference type="STRING" id="1389489.O159_28720"/>
<feature type="transmembrane region" description="Helical" evidence="8">
    <location>
        <begin position="247"/>
        <end position="267"/>
    </location>
</feature>
<feature type="transmembrane region" description="Helical" evidence="8">
    <location>
        <begin position="465"/>
        <end position="486"/>
    </location>
</feature>
<evidence type="ECO:0000256" key="6">
    <source>
        <dbReference type="ARBA" id="ARBA00022989"/>
    </source>
</evidence>
<keyword evidence="3 8" id="KW-0812">Transmembrane</keyword>
<dbReference type="GO" id="GO:0009252">
    <property type="term" value="P:peptidoglycan biosynthetic process"/>
    <property type="evidence" value="ECO:0007669"/>
    <property type="project" value="UniProtKB-KW"/>
</dbReference>
<feature type="transmembrane region" description="Helical" evidence="8">
    <location>
        <begin position="498"/>
        <end position="520"/>
    </location>
</feature>
<feature type="transmembrane region" description="Helical" evidence="8">
    <location>
        <begin position="135"/>
        <end position="153"/>
    </location>
</feature>
<dbReference type="GO" id="GO:0015648">
    <property type="term" value="F:lipid-linked peptidoglycan transporter activity"/>
    <property type="evidence" value="ECO:0007669"/>
    <property type="project" value="TreeGrafter"/>
</dbReference>
<evidence type="ECO:0008006" key="11">
    <source>
        <dbReference type="Google" id="ProtNLM"/>
    </source>
</evidence>
<comment type="subcellular location">
    <subcellularLocation>
        <location evidence="1">Cell membrane</location>
        <topology evidence="1">Multi-pass membrane protein</topology>
    </subcellularLocation>
</comment>
<keyword evidence="10" id="KW-1185">Reference proteome</keyword>
<dbReference type="GO" id="GO:0005886">
    <property type="term" value="C:plasma membrane"/>
    <property type="evidence" value="ECO:0007669"/>
    <property type="project" value="UniProtKB-SubCell"/>
</dbReference>
<dbReference type="GO" id="GO:0008360">
    <property type="term" value="P:regulation of cell shape"/>
    <property type="evidence" value="ECO:0007669"/>
    <property type="project" value="UniProtKB-KW"/>
</dbReference>
<evidence type="ECO:0000256" key="2">
    <source>
        <dbReference type="ARBA" id="ARBA00022475"/>
    </source>
</evidence>
<feature type="transmembrane region" description="Helical" evidence="8">
    <location>
        <begin position="424"/>
        <end position="445"/>
    </location>
</feature>
<evidence type="ECO:0000313" key="10">
    <source>
        <dbReference type="Proteomes" id="UP000016743"/>
    </source>
</evidence>
<feature type="transmembrane region" description="Helical" evidence="8">
    <location>
        <begin position="199"/>
        <end position="226"/>
    </location>
</feature>
<feature type="transmembrane region" description="Helical" evidence="8">
    <location>
        <begin position="35"/>
        <end position="55"/>
    </location>
</feature>
<reference evidence="9 10" key="1">
    <citation type="journal article" date="2013" name="Genome Announc.">
        <title>Complete Genome Sequence of Leifsonia xyli subsp. cynodontis Strain DSM46306, a Gram-Positive Bacterial Pathogen of Grasses.</title>
        <authorList>
            <person name="Monteiro-Vitorello C.B."/>
            <person name="Zerillo M.M."/>
            <person name="Van Sluys M.A."/>
            <person name="Camargo L.E."/>
            <person name="Kitajima J.P."/>
        </authorList>
    </citation>
    <scope>NUCLEOTIDE SEQUENCE [LARGE SCALE GENOMIC DNA]</scope>
    <source>
        <strain evidence="9 10">DSM 46306</strain>
    </source>
</reference>
<dbReference type="PANTHER" id="PTHR47019">
    <property type="entry name" value="LIPID II FLIPPASE MURJ"/>
    <property type="match status" value="1"/>
</dbReference>
<dbReference type="HOGENOM" id="CLU_006797_3_0_11"/>
<evidence type="ECO:0000313" key="9">
    <source>
        <dbReference type="EMBL" id="AGW42743.1"/>
    </source>
</evidence>
<proteinExistence type="predicted"/>
<feature type="transmembrane region" description="Helical" evidence="8">
    <location>
        <begin position="287"/>
        <end position="309"/>
    </location>
</feature>
<evidence type="ECO:0000256" key="1">
    <source>
        <dbReference type="ARBA" id="ARBA00004651"/>
    </source>
</evidence>
<feature type="transmembrane region" description="Helical" evidence="8">
    <location>
        <begin position="61"/>
        <end position="80"/>
    </location>
</feature>
<name>U3PGD1_LEIXC</name>
<evidence type="ECO:0000256" key="4">
    <source>
        <dbReference type="ARBA" id="ARBA00022960"/>
    </source>
</evidence>
<sequence length="544" mass="56742">MLPATAGARMASIGRASAMLASGTFVSRVLGFAKAWLLVQAIGALSFAGGAYATATLVPNSIYAIIAQGVLNAVLVPQIVRASGAAGGGRQYINKLVTLGMVVFAAVALVATLLAPVLIGLFGLRGEQAALGTTFAYWSLPQIFFLGLYTLLGEVLNARKSFGPFTWAPVINNIVAIGMLTAFILGFGSDPLGERSHEWSSGMVALLAGGATLGIAVQAVVLFFFWRRIGLRFRPDFRWRGVELGNAGKAAGWTLGMLMATQIAGLIETNVANSTGDGKAGLFAMNNAWLVFMLPHGIIAVSIVTAYYTRMAEHAHRGSASGFRADFSSAARSIMFLIVLSSAVLIVIAFPVARVFTPEYPAMGLVLIAYLVGLVPFSLVFMAQRAFYSLGDTRTPFLFTLAQTVLIVIGVLDCLAIPAGYRAAAIAVVVSTATLVQAVLAFALLRRRTGGVDGRRILSGLWRFLAAGLAAVAGGAGFLVLLGGVGEGAFPVSSPLSAIVASAVVGIVMTIVYVGSLAIFRSAELEAGLAALVERVLRRSSTRG</sequence>
<dbReference type="PRINTS" id="PR01806">
    <property type="entry name" value="VIRFACTRMVIN"/>
</dbReference>
<dbReference type="Proteomes" id="UP000016743">
    <property type="component" value="Chromosome"/>
</dbReference>
<dbReference type="Pfam" id="PF03023">
    <property type="entry name" value="MurJ"/>
    <property type="match status" value="1"/>
</dbReference>
<feature type="transmembrane region" description="Helical" evidence="8">
    <location>
        <begin position="362"/>
        <end position="383"/>
    </location>
</feature>